<keyword evidence="3" id="KW-1185">Reference proteome</keyword>
<name>A0A1H3LDN8_9RHOB</name>
<accession>A0A1H3LDN8</accession>
<reference evidence="2 3" key="1">
    <citation type="submission" date="2016-10" db="EMBL/GenBank/DDBJ databases">
        <authorList>
            <person name="de Groot N.N."/>
        </authorList>
    </citation>
    <scope>NUCLEOTIDE SEQUENCE [LARGE SCALE GENOMIC DNA]</scope>
    <source>
        <strain evidence="2 3">DSM 26880</strain>
    </source>
</reference>
<evidence type="ECO:0000256" key="1">
    <source>
        <dbReference type="SAM" id="MobiDB-lite"/>
    </source>
</evidence>
<protein>
    <submittedName>
        <fullName evidence="2">Uncharacterized protein</fullName>
    </submittedName>
</protein>
<feature type="compositionally biased region" description="Basic and acidic residues" evidence="1">
    <location>
        <begin position="19"/>
        <end position="37"/>
    </location>
</feature>
<dbReference type="AlphaFoldDB" id="A0A1H3LDN8"/>
<sequence>MTRIARASGRIAVPVFARFPDDPADRGTDRTEPDRAPHGGGKVVAAKLSLERAFPAKHLDIGGLRPVRHVLVIEPRPSAQRLLLRNVYFDTCAGIECFFELIEVHDILLASEMASGVNGVGPGHVFEETKRNIDALDLSEGGQDPRHLKGMPGVELLRPPKRSAIQVDAVANADAPHPARVRRRAGYVPASLRRPRRPSGCWTARRRCPARRKAA</sequence>
<dbReference type="EMBL" id="FNPF01000012">
    <property type="protein sequence ID" value="SDY62269.1"/>
    <property type="molecule type" value="Genomic_DNA"/>
</dbReference>
<evidence type="ECO:0000313" key="2">
    <source>
        <dbReference type="EMBL" id="SDY62269.1"/>
    </source>
</evidence>
<proteinExistence type="predicted"/>
<organism evidence="2 3">
    <name type="scientific">Citreimonas salinaria</name>
    <dbReference type="NCBI Taxonomy" id="321339"/>
    <lineage>
        <taxon>Bacteria</taxon>
        <taxon>Pseudomonadati</taxon>
        <taxon>Pseudomonadota</taxon>
        <taxon>Alphaproteobacteria</taxon>
        <taxon>Rhodobacterales</taxon>
        <taxon>Roseobacteraceae</taxon>
        <taxon>Citreimonas</taxon>
    </lineage>
</organism>
<feature type="region of interest" description="Disordered" evidence="1">
    <location>
        <begin position="18"/>
        <end position="41"/>
    </location>
</feature>
<dbReference type="Proteomes" id="UP000199286">
    <property type="component" value="Unassembled WGS sequence"/>
</dbReference>
<evidence type="ECO:0000313" key="3">
    <source>
        <dbReference type="Proteomes" id="UP000199286"/>
    </source>
</evidence>
<gene>
    <name evidence="2" type="ORF">SAMN05444340_11284</name>
</gene>
<dbReference type="STRING" id="321339.SAMN05444340_11284"/>